<evidence type="ECO:0000313" key="2">
    <source>
        <dbReference type="EMBL" id="ARH56132.1"/>
    </source>
</evidence>
<geneLocation type="mitochondrion" evidence="2"/>
<keyword evidence="1" id="KW-0472">Membrane</keyword>
<dbReference type="EMBL" id="KY131954">
    <property type="protein sequence ID" value="ARH56132.1"/>
    <property type="molecule type" value="Genomic_DNA"/>
</dbReference>
<proteinExistence type="predicted"/>
<keyword evidence="2" id="KW-0496">Mitochondrion</keyword>
<feature type="transmembrane region" description="Helical" evidence="1">
    <location>
        <begin position="51"/>
        <end position="74"/>
    </location>
</feature>
<feature type="transmembrane region" description="Helical" evidence="1">
    <location>
        <begin position="86"/>
        <end position="104"/>
    </location>
</feature>
<reference evidence="2" key="1">
    <citation type="journal article" date="2017" name="J. Molluscan Stud.">
        <title>The first Margaritiferidae male (M-type) mitogenome: mitochondrial gene order as a potential character for determining higher-order phylogeny within Unionida (Bivalvia).</title>
        <authorList>
            <person name="Lopes-Lima M."/>
            <person name="Fonesca M.M."/>
            <person name="Aldridge D.C."/>
            <person name="Bogan A.E."/>
            <person name="Gan H.M."/>
            <person name="Ghamizi M."/>
            <person name="Sousa R."/>
            <person name="Teixeira A."/>
            <person name="Varandas S."/>
            <person name="Zanatta D."/>
            <person name="Zieritz A."/>
            <person name="Froufe E."/>
        </authorList>
    </citation>
    <scope>NUCLEOTIDE SEQUENCE</scope>
    <source>
        <strain evidence="2">BIV1914M</strain>
        <tissue evidence="2">Foot tissue</tissue>
    </source>
</reference>
<sequence>MASTTTLLLCLSVWALLLSNLFLLVHPLLLTINVLMLALTTCLSLNSLSTWYAYMLFMVFVGGLLVIFTYIASLAPNAIFAIKSQIIPVTTQAVMTAMLFFMKMPTHSSPTPSLSQNAEETTRSLVYFYLDQNIKLLMFTATILIMSMIIVMSLFKPSEGAMRPFSAEKN</sequence>
<protein>
    <submittedName>
        <fullName evidence="2">NADH dehydrogenase subunit 6</fullName>
    </submittedName>
</protein>
<organism evidence="2">
    <name type="scientific">Pseudunio marocanus</name>
    <dbReference type="NCBI Taxonomy" id="518768"/>
    <lineage>
        <taxon>Eukaryota</taxon>
        <taxon>Metazoa</taxon>
        <taxon>Spiralia</taxon>
        <taxon>Lophotrochozoa</taxon>
        <taxon>Mollusca</taxon>
        <taxon>Bivalvia</taxon>
        <taxon>Autobranchia</taxon>
        <taxon>Heteroconchia</taxon>
        <taxon>Palaeoheterodonta</taxon>
        <taxon>Unionida</taxon>
        <taxon>Unionoidea</taxon>
        <taxon>Margaritiferidae</taxon>
        <taxon>Pseudunio</taxon>
    </lineage>
</organism>
<name>A0A1W5XF62_9BIVA</name>
<gene>
    <name evidence="2" type="primary">nad6</name>
</gene>
<dbReference type="AlphaFoldDB" id="A0A1W5XF62"/>
<accession>A0A1W5XF62</accession>
<feature type="transmembrane region" description="Helical" evidence="1">
    <location>
        <begin position="136"/>
        <end position="155"/>
    </location>
</feature>
<keyword evidence="1" id="KW-0812">Transmembrane</keyword>
<keyword evidence="1" id="KW-1133">Transmembrane helix</keyword>
<evidence type="ECO:0000256" key="1">
    <source>
        <dbReference type="SAM" id="Phobius"/>
    </source>
</evidence>